<dbReference type="Pfam" id="PF20152">
    <property type="entry name" value="DUF6534"/>
    <property type="match status" value="1"/>
</dbReference>
<keyword evidence="4" id="KW-1185">Reference proteome</keyword>
<accession>A0AAD7I6H4</accession>
<organism evidence="3 4">
    <name type="scientific">Mycena metata</name>
    <dbReference type="NCBI Taxonomy" id="1033252"/>
    <lineage>
        <taxon>Eukaryota</taxon>
        <taxon>Fungi</taxon>
        <taxon>Dikarya</taxon>
        <taxon>Basidiomycota</taxon>
        <taxon>Agaricomycotina</taxon>
        <taxon>Agaricomycetes</taxon>
        <taxon>Agaricomycetidae</taxon>
        <taxon>Agaricales</taxon>
        <taxon>Marasmiineae</taxon>
        <taxon>Mycenaceae</taxon>
        <taxon>Mycena</taxon>
    </lineage>
</organism>
<feature type="transmembrane region" description="Helical" evidence="1">
    <location>
        <begin position="12"/>
        <end position="37"/>
    </location>
</feature>
<evidence type="ECO:0000256" key="1">
    <source>
        <dbReference type="SAM" id="Phobius"/>
    </source>
</evidence>
<evidence type="ECO:0000313" key="3">
    <source>
        <dbReference type="EMBL" id="KAJ7736147.1"/>
    </source>
</evidence>
<evidence type="ECO:0000313" key="4">
    <source>
        <dbReference type="Proteomes" id="UP001215598"/>
    </source>
</evidence>
<proteinExistence type="predicted"/>
<feature type="transmembrane region" description="Helical" evidence="1">
    <location>
        <begin position="92"/>
        <end position="113"/>
    </location>
</feature>
<name>A0AAD7I6H4_9AGAR</name>
<feature type="transmembrane region" description="Helical" evidence="1">
    <location>
        <begin position="120"/>
        <end position="141"/>
    </location>
</feature>
<sequence>MIPYGLDSPLILGVMEIGVFFSLILFGVVAVQTYVYFNNCRSDRAGLKLLVGAVFFFELCHSIMACHALYYFTVELAGIPELEKPANSYSLSLTPVFETIITALVQGFFGYRLRLLSGRLSLSIVCWLLCFLRVVGGMAVAVEGFIDVPLEPDYFHLQDTYGWVITSALFVGAALDILITVSLCFYIRMLYTSYNLPRSEEVIHRLITWTIQTGLLTGITSVAVAIAVRCIFLALSRFSLTVVLQFQTMKHNFIWLALYTFLAKFYSNSLLVSLNARPQHREIIRAPSPKSWDASPYSTRPSTPNMTIQITRTTEVEAQTLVSLQVPERTAYNNAAYKSV</sequence>
<dbReference type="Proteomes" id="UP001215598">
    <property type="component" value="Unassembled WGS sequence"/>
</dbReference>
<dbReference type="PANTHER" id="PTHR40465:SF1">
    <property type="entry name" value="DUF6534 DOMAIN-CONTAINING PROTEIN"/>
    <property type="match status" value="1"/>
</dbReference>
<feature type="transmembrane region" description="Helical" evidence="1">
    <location>
        <begin position="161"/>
        <end position="186"/>
    </location>
</feature>
<dbReference type="EMBL" id="JARKIB010000123">
    <property type="protein sequence ID" value="KAJ7736147.1"/>
    <property type="molecule type" value="Genomic_DNA"/>
</dbReference>
<feature type="transmembrane region" description="Helical" evidence="1">
    <location>
        <begin position="206"/>
        <end position="234"/>
    </location>
</feature>
<keyword evidence="1" id="KW-0472">Membrane</keyword>
<feature type="domain" description="DUF6534" evidence="2">
    <location>
        <begin position="173"/>
        <end position="278"/>
    </location>
</feature>
<feature type="transmembrane region" description="Helical" evidence="1">
    <location>
        <begin position="254"/>
        <end position="276"/>
    </location>
</feature>
<keyword evidence="1" id="KW-0812">Transmembrane</keyword>
<dbReference type="PANTHER" id="PTHR40465">
    <property type="entry name" value="CHROMOSOME 1, WHOLE GENOME SHOTGUN SEQUENCE"/>
    <property type="match status" value="1"/>
</dbReference>
<reference evidence="3" key="1">
    <citation type="submission" date="2023-03" db="EMBL/GenBank/DDBJ databases">
        <title>Massive genome expansion in bonnet fungi (Mycena s.s.) driven by repeated elements and novel gene families across ecological guilds.</title>
        <authorList>
            <consortium name="Lawrence Berkeley National Laboratory"/>
            <person name="Harder C.B."/>
            <person name="Miyauchi S."/>
            <person name="Viragh M."/>
            <person name="Kuo A."/>
            <person name="Thoen E."/>
            <person name="Andreopoulos B."/>
            <person name="Lu D."/>
            <person name="Skrede I."/>
            <person name="Drula E."/>
            <person name="Henrissat B."/>
            <person name="Morin E."/>
            <person name="Kohler A."/>
            <person name="Barry K."/>
            <person name="LaButti K."/>
            <person name="Morin E."/>
            <person name="Salamov A."/>
            <person name="Lipzen A."/>
            <person name="Mereny Z."/>
            <person name="Hegedus B."/>
            <person name="Baldrian P."/>
            <person name="Stursova M."/>
            <person name="Weitz H."/>
            <person name="Taylor A."/>
            <person name="Grigoriev I.V."/>
            <person name="Nagy L.G."/>
            <person name="Martin F."/>
            <person name="Kauserud H."/>
        </authorList>
    </citation>
    <scope>NUCLEOTIDE SEQUENCE</scope>
    <source>
        <strain evidence="3">CBHHK182m</strain>
    </source>
</reference>
<comment type="caution">
    <text evidence="3">The sequence shown here is derived from an EMBL/GenBank/DDBJ whole genome shotgun (WGS) entry which is preliminary data.</text>
</comment>
<evidence type="ECO:0000259" key="2">
    <source>
        <dbReference type="Pfam" id="PF20152"/>
    </source>
</evidence>
<dbReference type="AlphaFoldDB" id="A0AAD7I6H4"/>
<dbReference type="InterPro" id="IPR045339">
    <property type="entry name" value="DUF6534"/>
</dbReference>
<feature type="transmembrane region" description="Helical" evidence="1">
    <location>
        <begin position="49"/>
        <end position="72"/>
    </location>
</feature>
<protein>
    <recommendedName>
        <fullName evidence="2">DUF6534 domain-containing protein</fullName>
    </recommendedName>
</protein>
<gene>
    <name evidence="3" type="ORF">B0H16DRAFT_124006</name>
</gene>
<keyword evidence="1" id="KW-1133">Transmembrane helix</keyword>